<sequence>MGMYTELVLKCSLKEDVPDDVVTVVSYLFCNGTDEPKQLPDHKFFSLSRWQHIGKSCSFYHHPEIINSCPVYDYTDSRYIFSRSDIKNYDGEIEAFIDWFKPYVDAEEGQCIGWSWYEEDLQPTLIIK</sequence>
<reference evidence="1" key="1">
    <citation type="journal article" date="2013" name="BMC Genomics">
        <title>Genomic characterization provides new insight into Salmonella phage diversity.</title>
        <authorList>
            <person name="Moreno Switt A.I."/>
            <person name="Orsi R.H."/>
            <person name="den Bakker H.C."/>
            <person name="Vongkamjan K."/>
            <person name="Altier C."/>
            <person name="Wiedmann M."/>
        </authorList>
    </citation>
    <scope>NUCLEOTIDE SEQUENCE</scope>
</reference>
<evidence type="ECO:0000313" key="1">
    <source>
        <dbReference type="EMBL" id="AGF89304.1"/>
    </source>
</evidence>
<proteinExistence type="predicted"/>
<protein>
    <submittedName>
        <fullName evidence="1">Uncharacterized protein</fullName>
    </submittedName>
</protein>
<organism evidence="1">
    <name type="scientific">Salmonella phage FSL SP-062</name>
    <dbReference type="NCBI Taxonomy" id="1173759"/>
    <lineage>
        <taxon>Viruses</taxon>
        <taxon>Duplodnaviria</taxon>
        <taxon>Heunggongvirae</taxon>
        <taxon>Uroviricota</taxon>
        <taxon>Caudoviricetes</taxon>
        <taxon>Nonanavirus</taxon>
    </lineage>
</organism>
<gene>
    <name evidence="1" type="ORF">SP062_00120</name>
</gene>
<dbReference type="EMBL" id="KC139633">
    <property type="protein sequence ID" value="AGF89304.1"/>
    <property type="molecule type" value="Genomic_DNA"/>
</dbReference>
<name>S4TQL4_9CAUD</name>
<accession>S4TQL4</accession>